<keyword evidence="3" id="KW-1185">Reference proteome</keyword>
<protein>
    <submittedName>
        <fullName evidence="2">Uncharacterized protein</fullName>
    </submittedName>
</protein>
<evidence type="ECO:0000313" key="3">
    <source>
        <dbReference type="Proteomes" id="UP001153714"/>
    </source>
</evidence>
<gene>
    <name evidence="2" type="ORF">DIATSA_LOCUS5577</name>
</gene>
<evidence type="ECO:0000313" key="2">
    <source>
        <dbReference type="EMBL" id="CAG9787715.1"/>
    </source>
</evidence>
<dbReference type="OrthoDB" id="7458949at2759"/>
<dbReference type="EMBL" id="OU893349">
    <property type="protein sequence ID" value="CAG9787715.1"/>
    <property type="molecule type" value="Genomic_DNA"/>
</dbReference>
<dbReference type="AlphaFoldDB" id="A0A9N9R111"/>
<dbReference type="Proteomes" id="UP001153714">
    <property type="component" value="Chromosome 18"/>
</dbReference>
<reference evidence="2" key="2">
    <citation type="submission" date="2022-10" db="EMBL/GenBank/DDBJ databases">
        <authorList>
            <consortium name="ENA_rothamsted_submissions"/>
            <consortium name="culmorum"/>
            <person name="King R."/>
        </authorList>
    </citation>
    <scope>NUCLEOTIDE SEQUENCE</scope>
</reference>
<reference evidence="2" key="1">
    <citation type="submission" date="2021-12" db="EMBL/GenBank/DDBJ databases">
        <authorList>
            <person name="King R."/>
        </authorList>
    </citation>
    <scope>NUCLEOTIDE SEQUENCE</scope>
</reference>
<organism evidence="2 3">
    <name type="scientific">Diatraea saccharalis</name>
    <name type="common">sugarcane borer</name>
    <dbReference type="NCBI Taxonomy" id="40085"/>
    <lineage>
        <taxon>Eukaryota</taxon>
        <taxon>Metazoa</taxon>
        <taxon>Ecdysozoa</taxon>
        <taxon>Arthropoda</taxon>
        <taxon>Hexapoda</taxon>
        <taxon>Insecta</taxon>
        <taxon>Pterygota</taxon>
        <taxon>Neoptera</taxon>
        <taxon>Endopterygota</taxon>
        <taxon>Lepidoptera</taxon>
        <taxon>Glossata</taxon>
        <taxon>Ditrysia</taxon>
        <taxon>Pyraloidea</taxon>
        <taxon>Crambidae</taxon>
        <taxon>Crambinae</taxon>
        <taxon>Diatraea</taxon>
    </lineage>
</organism>
<keyword evidence="1" id="KW-0732">Signal</keyword>
<accession>A0A9N9R111</accession>
<sequence length="152" mass="17605">MLRFASLLLVLVFVSVQSSPTPSTKDIISSLISFDRNEDMPTIEYERTFSDLPNVLYTIKLQFKEILEELFTQVFTYILSVMKQLKLKLLRNLGFITLADIAEGVMNLISNLIVEPVVEVENEYMPIRMSPSLQTRYDRKRFSVASTRDEEK</sequence>
<feature type="chain" id="PRO_5040371791" evidence="1">
    <location>
        <begin position="19"/>
        <end position="152"/>
    </location>
</feature>
<evidence type="ECO:0000256" key="1">
    <source>
        <dbReference type="SAM" id="SignalP"/>
    </source>
</evidence>
<feature type="signal peptide" evidence="1">
    <location>
        <begin position="1"/>
        <end position="18"/>
    </location>
</feature>
<proteinExistence type="predicted"/>
<name>A0A9N9R111_9NEOP</name>